<dbReference type="Proteomes" id="UP000478052">
    <property type="component" value="Unassembled WGS sequence"/>
</dbReference>
<dbReference type="SUPFAM" id="SSF56672">
    <property type="entry name" value="DNA/RNA polymerases"/>
    <property type="match status" value="1"/>
</dbReference>
<evidence type="ECO:0000313" key="2">
    <source>
        <dbReference type="EMBL" id="KAF0772722.1"/>
    </source>
</evidence>
<dbReference type="OrthoDB" id="6621432at2759"/>
<dbReference type="PROSITE" id="PS50878">
    <property type="entry name" value="RT_POL"/>
    <property type="match status" value="1"/>
</dbReference>
<dbReference type="InterPro" id="IPR000477">
    <property type="entry name" value="RT_dom"/>
</dbReference>
<reference evidence="2 3" key="1">
    <citation type="submission" date="2019-08" db="EMBL/GenBank/DDBJ databases">
        <title>Whole genome of Aphis craccivora.</title>
        <authorList>
            <person name="Voronova N.V."/>
            <person name="Shulinski R.S."/>
            <person name="Bandarenka Y.V."/>
            <person name="Zhorov D.G."/>
            <person name="Warner D."/>
        </authorList>
    </citation>
    <scope>NUCLEOTIDE SEQUENCE [LARGE SCALE GENOMIC DNA]</scope>
    <source>
        <strain evidence="2">180601</strain>
        <tissue evidence="2">Whole Body</tissue>
    </source>
</reference>
<protein>
    <recommendedName>
        <fullName evidence="1">Reverse transcriptase domain-containing protein</fullName>
    </recommendedName>
</protein>
<dbReference type="InterPro" id="IPR043502">
    <property type="entry name" value="DNA/RNA_pol_sf"/>
</dbReference>
<accession>A0A6G0ZND2</accession>
<keyword evidence="3" id="KW-1185">Reference proteome</keyword>
<name>A0A6G0ZND2_APHCR</name>
<feature type="domain" description="Reverse transcriptase" evidence="1">
    <location>
        <begin position="25"/>
        <end position="237"/>
    </location>
</feature>
<evidence type="ECO:0000259" key="1">
    <source>
        <dbReference type="PROSITE" id="PS50878"/>
    </source>
</evidence>
<dbReference type="PANTHER" id="PTHR36688:SF1">
    <property type="entry name" value="ENDONUCLEASE_EXONUCLEASE_PHOSPHATASE DOMAIN-CONTAINING PROTEIN"/>
    <property type="match status" value="1"/>
</dbReference>
<gene>
    <name evidence="2" type="ORF">FWK35_00014903</name>
</gene>
<organism evidence="2 3">
    <name type="scientific">Aphis craccivora</name>
    <name type="common">Cowpea aphid</name>
    <dbReference type="NCBI Taxonomy" id="307492"/>
    <lineage>
        <taxon>Eukaryota</taxon>
        <taxon>Metazoa</taxon>
        <taxon>Ecdysozoa</taxon>
        <taxon>Arthropoda</taxon>
        <taxon>Hexapoda</taxon>
        <taxon>Insecta</taxon>
        <taxon>Pterygota</taxon>
        <taxon>Neoptera</taxon>
        <taxon>Paraneoptera</taxon>
        <taxon>Hemiptera</taxon>
        <taxon>Sternorrhyncha</taxon>
        <taxon>Aphidomorpha</taxon>
        <taxon>Aphidoidea</taxon>
        <taxon>Aphididae</taxon>
        <taxon>Aphidini</taxon>
        <taxon>Aphis</taxon>
        <taxon>Aphis</taxon>
    </lineage>
</organism>
<sequence length="472" mass="54852">MEELNNSPQGMKDGKSAGWDEITTEQIKHFRNRTRNWKTKLVALPKSGKDLSNPKNYRPIFLLCHTYKLNEKMVLNRIKTQIDQKIIPEQAGFRPGRTCTGQIVNLCQHIEDGFKNKKITGAVFVDLTAAYDKRKQRNGLPQGSVLAPILFNLYTNDQPIPNNTKNFLYADDLAIIAQDTSFKKVQDKLVNTLEAMNEYYNKNQLKPNPNKTQVYCFHLRNRDAKKQINIKWLGNTLYYIDYPVYLGVTLDRTLTFKEHCIRTKMKVQTRNNLLKKLLGTQWGARPHTMQTTKLALYFSAGEYACPVCSRPKHVKHVNTALNNTCRAVTGCLQPTQINKIIYFRSDERHLMFKYEAQRTRLKSRHSFIHSATELKDPPHQARLQRWKDETKLDDPIQPSQYLPSGKDLQWNLWKIINRMRAGVARTKSNMVKWRLKNEDDKCDCGERQADEHLLICTKNPIICTKDDLIQAN</sequence>
<dbReference type="GO" id="GO:0071897">
    <property type="term" value="P:DNA biosynthetic process"/>
    <property type="evidence" value="ECO:0007669"/>
    <property type="project" value="UniProtKB-ARBA"/>
</dbReference>
<dbReference type="InterPro" id="IPR052560">
    <property type="entry name" value="RdDP_mobile_element"/>
</dbReference>
<evidence type="ECO:0000313" key="3">
    <source>
        <dbReference type="Proteomes" id="UP000478052"/>
    </source>
</evidence>
<comment type="caution">
    <text evidence="2">The sequence shown here is derived from an EMBL/GenBank/DDBJ whole genome shotgun (WGS) entry which is preliminary data.</text>
</comment>
<dbReference type="EMBL" id="VUJU01000142">
    <property type="protein sequence ID" value="KAF0772722.1"/>
    <property type="molecule type" value="Genomic_DNA"/>
</dbReference>
<dbReference type="PANTHER" id="PTHR36688">
    <property type="entry name" value="ENDO/EXONUCLEASE/PHOSPHATASE DOMAIN-CONTAINING PROTEIN"/>
    <property type="match status" value="1"/>
</dbReference>
<dbReference type="CDD" id="cd01650">
    <property type="entry name" value="RT_nLTR_like"/>
    <property type="match status" value="1"/>
</dbReference>
<dbReference type="Pfam" id="PF00078">
    <property type="entry name" value="RVT_1"/>
    <property type="match status" value="1"/>
</dbReference>
<dbReference type="AlphaFoldDB" id="A0A6G0ZND2"/>
<proteinExistence type="predicted"/>